<evidence type="ECO:0000256" key="5">
    <source>
        <dbReference type="ARBA" id="ARBA00022741"/>
    </source>
</evidence>
<dbReference type="Pfam" id="PF07730">
    <property type="entry name" value="HisKA_3"/>
    <property type="match status" value="1"/>
</dbReference>
<dbReference type="GO" id="GO:0046983">
    <property type="term" value="F:protein dimerization activity"/>
    <property type="evidence" value="ECO:0007669"/>
    <property type="project" value="InterPro"/>
</dbReference>
<dbReference type="PANTHER" id="PTHR24421">
    <property type="entry name" value="NITRATE/NITRITE SENSOR PROTEIN NARX-RELATED"/>
    <property type="match status" value="1"/>
</dbReference>
<evidence type="ECO:0000256" key="4">
    <source>
        <dbReference type="ARBA" id="ARBA00022679"/>
    </source>
</evidence>
<dbReference type="GO" id="GO:0005524">
    <property type="term" value="F:ATP binding"/>
    <property type="evidence" value="ECO:0007669"/>
    <property type="project" value="UniProtKB-KW"/>
</dbReference>
<dbReference type="GO" id="GO:0016020">
    <property type="term" value="C:membrane"/>
    <property type="evidence" value="ECO:0007669"/>
    <property type="project" value="InterPro"/>
</dbReference>
<keyword evidence="8" id="KW-0812">Transmembrane</keyword>
<evidence type="ECO:0000259" key="9">
    <source>
        <dbReference type="Pfam" id="PF02518"/>
    </source>
</evidence>
<keyword evidence="7" id="KW-0067">ATP-binding</keyword>
<keyword evidence="5" id="KW-0547">Nucleotide-binding</keyword>
<dbReference type="InterPro" id="IPR050482">
    <property type="entry name" value="Sensor_HK_TwoCompSys"/>
</dbReference>
<dbReference type="Pfam" id="PF02518">
    <property type="entry name" value="HATPase_c"/>
    <property type="match status" value="1"/>
</dbReference>
<dbReference type="Pfam" id="PF23539">
    <property type="entry name" value="DUF7134"/>
    <property type="match status" value="1"/>
</dbReference>
<evidence type="ECO:0000256" key="1">
    <source>
        <dbReference type="ARBA" id="ARBA00000085"/>
    </source>
</evidence>
<organism evidence="12">
    <name type="scientific">freshwater metagenome</name>
    <dbReference type="NCBI Taxonomy" id="449393"/>
    <lineage>
        <taxon>unclassified sequences</taxon>
        <taxon>metagenomes</taxon>
        <taxon>ecological metagenomes</taxon>
    </lineage>
</organism>
<evidence type="ECO:0000256" key="3">
    <source>
        <dbReference type="ARBA" id="ARBA00022553"/>
    </source>
</evidence>
<dbReference type="CDD" id="cd16917">
    <property type="entry name" value="HATPase_UhpB-NarQ-NarX-like"/>
    <property type="match status" value="1"/>
</dbReference>
<evidence type="ECO:0000256" key="7">
    <source>
        <dbReference type="ARBA" id="ARBA00022840"/>
    </source>
</evidence>
<dbReference type="InterPro" id="IPR036890">
    <property type="entry name" value="HATPase_C_sf"/>
</dbReference>
<feature type="transmembrane region" description="Helical" evidence="8">
    <location>
        <begin position="189"/>
        <end position="210"/>
    </location>
</feature>
<proteinExistence type="predicted"/>
<gene>
    <name evidence="12" type="ORF">UFOPK1493_03999</name>
</gene>
<feature type="domain" description="Histidine kinase/HSP90-like ATPase" evidence="9">
    <location>
        <begin position="338"/>
        <end position="426"/>
    </location>
</feature>
<evidence type="ECO:0000256" key="2">
    <source>
        <dbReference type="ARBA" id="ARBA00012438"/>
    </source>
</evidence>
<evidence type="ECO:0000313" key="12">
    <source>
        <dbReference type="EMBL" id="CAB4595799.1"/>
    </source>
</evidence>
<feature type="domain" description="Signal transduction histidine kinase subgroup 3 dimerisation and phosphoacceptor" evidence="10">
    <location>
        <begin position="228"/>
        <end position="293"/>
    </location>
</feature>
<dbReference type="Gene3D" id="3.30.565.10">
    <property type="entry name" value="Histidine kinase-like ATPase, C-terminal domain"/>
    <property type="match status" value="1"/>
</dbReference>
<dbReference type="GO" id="GO:0000155">
    <property type="term" value="F:phosphorelay sensor kinase activity"/>
    <property type="evidence" value="ECO:0007669"/>
    <property type="project" value="InterPro"/>
</dbReference>
<dbReference type="InterPro" id="IPR055558">
    <property type="entry name" value="DUF7134"/>
</dbReference>
<evidence type="ECO:0000256" key="6">
    <source>
        <dbReference type="ARBA" id="ARBA00022777"/>
    </source>
</evidence>
<keyword evidence="6" id="KW-0418">Kinase</keyword>
<evidence type="ECO:0000256" key="8">
    <source>
        <dbReference type="SAM" id="Phobius"/>
    </source>
</evidence>
<dbReference type="InterPro" id="IPR011712">
    <property type="entry name" value="Sig_transdc_His_kin_sub3_dim/P"/>
</dbReference>
<reference evidence="12" key="1">
    <citation type="submission" date="2020-05" db="EMBL/GenBank/DDBJ databases">
        <authorList>
            <person name="Chiriac C."/>
            <person name="Salcher M."/>
            <person name="Ghai R."/>
            <person name="Kavagutti S V."/>
        </authorList>
    </citation>
    <scope>NUCLEOTIDE SEQUENCE</scope>
</reference>
<protein>
    <recommendedName>
        <fullName evidence="2">histidine kinase</fullName>
        <ecNumber evidence="2">2.7.13.3</ecNumber>
    </recommendedName>
</protein>
<keyword evidence="8" id="KW-0472">Membrane</keyword>
<feature type="transmembrane region" description="Helical" evidence="8">
    <location>
        <begin position="87"/>
        <end position="105"/>
    </location>
</feature>
<evidence type="ECO:0000259" key="10">
    <source>
        <dbReference type="Pfam" id="PF07730"/>
    </source>
</evidence>
<comment type="catalytic activity">
    <reaction evidence="1">
        <text>ATP + protein L-histidine = ADP + protein N-phospho-L-histidine.</text>
        <dbReference type="EC" id="2.7.13.3"/>
    </reaction>
</comment>
<dbReference type="EC" id="2.7.13.3" evidence="2"/>
<feature type="domain" description="DUF7134" evidence="11">
    <location>
        <begin position="61"/>
        <end position="211"/>
    </location>
</feature>
<dbReference type="SUPFAM" id="SSF55874">
    <property type="entry name" value="ATPase domain of HSP90 chaperone/DNA topoisomerase II/histidine kinase"/>
    <property type="match status" value="1"/>
</dbReference>
<accession>A0A6J6G7Q0</accession>
<keyword evidence="3" id="KW-0597">Phosphoprotein</keyword>
<dbReference type="AlphaFoldDB" id="A0A6J6G7Q0"/>
<keyword evidence="4" id="KW-0808">Transferase</keyword>
<name>A0A6J6G7Q0_9ZZZZ</name>
<dbReference type="EMBL" id="CAEZSR010000270">
    <property type="protein sequence ID" value="CAB4595799.1"/>
    <property type="molecule type" value="Genomic_DNA"/>
</dbReference>
<dbReference type="Gene3D" id="1.20.5.1930">
    <property type="match status" value="1"/>
</dbReference>
<keyword evidence="8" id="KW-1133">Transmembrane helix</keyword>
<sequence>MVVMSGVHHIGTPAIRGRRTDGCRLVLSADPPDHADPYDAIVLRDAARSVWSEPRVPDAPRRVWRDWALVSVLVPVVVLEGALRDDLVWRVPSVVVALVLLPTLLWRRTHPLACVGIAFGFVAVVQATSLVLGDEWQGLDSNVFVILLVYAVFRWGSGRDALTGLAIVTIPLLLSAADARNPSGVDEISLTSVAEGAGFVLLVAAVGASVRYADTARRRRLEQVKLLEREQLARELHDTVAHHVSAIAIRAQAGRVVAATDPAAAVEALVVIEQEASRTLAEMRTMVGALRRGEEADLAPQRGAAQVEQLATGPDARPRVDVDLSGDLDRLPPSVDAAVFRIAQESITNAVRHARHATRVEVTVRAEPDCVRMTVRDDGDAGPFDPRTATGFGLIGMAERAKLLGGTFEAGPARSRGWTVTAVLPRGARP</sequence>
<feature type="transmembrane region" description="Helical" evidence="8">
    <location>
        <begin position="112"/>
        <end position="130"/>
    </location>
</feature>
<dbReference type="InterPro" id="IPR003594">
    <property type="entry name" value="HATPase_dom"/>
</dbReference>
<evidence type="ECO:0000259" key="11">
    <source>
        <dbReference type="Pfam" id="PF23539"/>
    </source>
</evidence>
<dbReference type="PANTHER" id="PTHR24421:SF10">
    <property type="entry name" value="NITRATE_NITRITE SENSOR PROTEIN NARQ"/>
    <property type="match status" value="1"/>
</dbReference>